<dbReference type="STRING" id="42354.SAMN05216333_14315"/>
<evidence type="ECO:0000256" key="1">
    <source>
        <dbReference type="SAM" id="MobiDB-lite"/>
    </source>
</evidence>
<protein>
    <submittedName>
        <fullName evidence="2">Uncharacterized protein</fullName>
    </submittedName>
</protein>
<evidence type="ECO:0000313" key="2">
    <source>
        <dbReference type="EMBL" id="SEP08909.1"/>
    </source>
</evidence>
<dbReference type="RefSeq" id="WP_090321207.1">
    <property type="nucleotide sequence ID" value="NZ_FNOE01000025.1"/>
</dbReference>
<dbReference type="OrthoDB" id="480426at2"/>
<gene>
    <name evidence="2" type="ORF">SAMN05216333_14315</name>
</gene>
<dbReference type="AlphaFoldDB" id="A0A1H8V0H9"/>
<evidence type="ECO:0000313" key="3">
    <source>
        <dbReference type="Proteomes" id="UP000198814"/>
    </source>
</evidence>
<sequence length="227" mass="25105">MSEDNTNSTLPNLTSSQMTSARQIPFQKSASSASNEAGWNVEASIAGRDSNALLHSLYKFNATEGDTLDLFSVSFFDPFLLRVYDKNGNILVTNNESNDPPDSAFMIDGIGHGSDYVKDFMATYTGTYYVEASWNQGSFYTFYDLIIGVDTDTSLDQRADEIFSWAESQYPDLFSGHSQSQEIAGGYHARIYADSGTALGEKNGDIYFYDAWTETTMIVGTVNDFPI</sequence>
<proteinExistence type="predicted"/>
<organism evidence="2 3">
    <name type="scientific">Nitrosomonas oligotropha</name>
    <dbReference type="NCBI Taxonomy" id="42354"/>
    <lineage>
        <taxon>Bacteria</taxon>
        <taxon>Pseudomonadati</taxon>
        <taxon>Pseudomonadota</taxon>
        <taxon>Betaproteobacteria</taxon>
        <taxon>Nitrosomonadales</taxon>
        <taxon>Nitrosomonadaceae</taxon>
        <taxon>Nitrosomonas</taxon>
    </lineage>
</organism>
<dbReference type="Gene3D" id="2.60.120.380">
    <property type="match status" value="1"/>
</dbReference>
<keyword evidence="3" id="KW-1185">Reference proteome</keyword>
<dbReference type="Proteomes" id="UP000198814">
    <property type="component" value="Unassembled WGS sequence"/>
</dbReference>
<reference evidence="3" key="1">
    <citation type="submission" date="2016-10" db="EMBL/GenBank/DDBJ databases">
        <authorList>
            <person name="Varghese N."/>
            <person name="Submissions S."/>
        </authorList>
    </citation>
    <scope>NUCLEOTIDE SEQUENCE [LARGE SCALE GENOMIC DNA]</scope>
    <source>
        <strain evidence="3">Nm76</strain>
    </source>
</reference>
<dbReference type="EMBL" id="FODO01000043">
    <property type="protein sequence ID" value="SEP08909.1"/>
    <property type="molecule type" value="Genomic_DNA"/>
</dbReference>
<name>A0A1H8V0H9_9PROT</name>
<feature type="region of interest" description="Disordered" evidence="1">
    <location>
        <begin position="1"/>
        <end position="29"/>
    </location>
</feature>
<accession>A0A1H8V0H9</accession>